<evidence type="ECO:0000313" key="2">
    <source>
        <dbReference type="Proteomes" id="UP000054166"/>
    </source>
</evidence>
<evidence type="ECO:0000313" key="1">
    <source>
        <dbReference type="EMBL" id="KIM81221.1"/>
    </source>
</evidence>
<name>A0A0C3FPW5_PILCF</name>
<organism evidence="1 2">
    <name type="scientific">Piloderma croceum (strain F 1598)</name>
    <dbReference type="NCBI Taxonomy" id="765440"/>
    <lineage>
        <taxon>Eukaryota</taxon>
        <taxon>Fungi</taxon>
        <taxon>Dikarya</taxon>
        <taxon>Basidiomycota</taxon>
        <taxon>Agaricomycotina</taxon>
        <taxon>Agaricomycetes</taxon>
        <taxon>Agaricomycetidae</taxon>
        <taxon>Atheliales</taxon>
        <taxon>Atheliaceae</taxon>
        <taxon>Piloderma</taxon>
    </lineage>
</organism>
<dbReference type="EMBL" id="KN833000">
    <property type="protein sequence ID" value="KIM81221.1"/>
    <property type="molecule type" value="Genomic_DNA"/>
</dbReference>
<reference evidence="1 2" key="1">
    <citation type="submission" date="2014-04" db="EMBL/GenBank/DDBJ databases">
        <authorList>
            <consortium name="DOE Joint Genome Institute"/>
            <person name="Kuo A."/>
            <person name="Tarkka M."/>
            <person name="Buscot F."/>
            <person name="Kohler A."/>
            <person name="Nagy L.G."/>
            <person name="Floudas D."/>
            <person name="Copeland A."/>
            <person name="Barry K.W."/>
            <person name="Cichocki N."/>
            <person name="Veneault-Fourrey C."/>
            <person name="LaButti K."/>
            <person name="Lindquist E.A."/>
            <person name="Lipzen A."/>
            <person name="Lundell T."/>
            <person name="Morin E."/>
            <person name="Murat C."/>
            <person name="Sun H."/>
            <person name="Tunlid A."/>
            <person name="Henrissat B."/>
            <person name="Grigoriev I.V."/>
            <person name="Hibbett D.S."/>
            <person name="Martin F."/>
            <person name="Nordberg H.P."/>
            <person name="Cantor M.N."/>
            <person name="Hua S.X."/>
        </authorList>
    </citation>
    <scope>NUCLEOTIDE SEQUENCE [LARGE SCALE GENOMIC DNA]</scope>
    <source>
        <strain evidence="1 2">F 1598</strain>
    </source>
</reference>
<dbReference type="AlphaFoldDB" id="A0A0C3FPW5"/>
<sequence length="81" mass="8963">MLAISASGLRFLRWIYLNASKAFTDLVGACDDEVDAVGVADGNRRYVNWIHPHPISDDKYIPMGTADSLRYPGYIGIGDIF</sequence>
<protein>
    <submittedName>
        <fullName evidence="1">Uncharacterized protein</fullName>
    </submittedName>
</protein>
<dbReference type="Proteomes" id="UP000054166">
    <property type="component" value="Unassembled WGS sequence"/>
</dbReference>
<reference evidence="2" key="2">
    <citation type="submission" date="2015-01" db="EMBL/GenBank/DDBJ databases">
        <title>Evolutionary Origins and Diversification of the Mycorrhizal Mutualists.</title>
        <authorList>
            <consortium name="DOE Joint Genome Institute"/>
            <consortium name="Mycorrhizal Genomics Consortium"/>
            <person name="Kohler A."/>
            <person name="Kuo A."/>
            <person name="Nagy L.G."/>
            <person name="Floudas D."/>
            <person name="Copeland A."/>
            <person name="Barry K.W."/>
            <person name="Cichocki N."/>
            <person name="Veneault-Fourrey C."/>
            <person name="LaButti K."/>
            <person name="Lindquist E.A."/>
            <person name="Lipzen A."/>
            <person name="Lundell T."/>
            <person name="Morin E."/>
            <person name="Murat C."/>
            <person name="Riley R."/>
            <person name="Ohm R."/>
            <person name="Sun H."/>
            <person name="Tunlid A."/>
            <person name="Henrissat B."/>
            <person name="Grigoriev I.V."/>
            <person name="Hibbett D.S."/>
            <person name="Martin F."/>
        </authorList>
    </citation>
    <scope>NUCLEOTIDE SEQUENCE [LARGE SCALE GENOMIC DNA]</scope>
    <source>
        <strain evidence="2">F 1598</strain>
    </source>
</reference>
<dbReference type="InParanoid" id="A0A0C3FPW5"/>
<keyword evidence="2" id="KW-1185">Reference proteome</keyword>
<accession>A0A0C3FPW5</accession>
<dbReference type="HOGENOM" id="CLU_2574704_0_0_1"/>
<gene>
    <name evidence="1" type="ORF">PILCRDRAFT_505082</name>
</gene>
<proteinExistence type="predicted"/>